<proteinExistence type="predicted"/>
<protein>
    <submittedName>
        <fullName evidence="2">Uncharacterized protein</fullName>
    </submittedName>
</protein>
<accession>A0A1Y2LUJ2</accession>
<dbReference type="EMBL" id="KZ107848">
    <property type="protein sequence ID" value="OSS47493.1"/>
    <property type="molecule type" value="Genomic_DNA"/>
</dbReference>
<dbReference type="AlphaFoldDB" id="A0A1Y2LUJ2"/>
<evidence type="ECO:0000313" key="2">
    <source>
        <dbReference type="EMBL" id="OSS47493.1"/>
    </source>
</evidence>
<feature type="region of interest" description="Disordered" evidence="1">
    <location>
        <begin position="1"/>
        <end position="64"/>
    </location>
</feature>
<organism evidence="2 3">
    <name type="scientific">Epicoccum nigrum</name>
    <name type="common">Soil fungus</name>
    <name type="synonym">Epicoccum purpurascens</name>
    <dbReference type="NCBI Taxonomy" id="105696"/>
    <lineage>
        <taxon>Eukaryota</taxon>
        <taxon>Fungi</taxon>
        <taxon>Dikarya</taxon>
        <taxon>Ascomycota</taxon>
        <taxon>Pezizomycotina</taxon>
        <taxon>Dothideomycetes</taxon>
        <taxon>Pleosporomycetidae</taxon>
        <taxon>Pleosporales</taxon>
        <taxon>Pleosporineae</taxon>
        <taxon>Didymellaceae</taxon>
        <taxon>Epicoccum</taxon>
    </lineage>
</organism>
<dbReference type="Proteomes" id="UP000193240">
    <property type="component" value="Unassembled WGS sequence"/>
</dbReference>
<reference evidence="2 3" key="1">
    <citation type="journal article" date="2017" name="Genome Announc.">
        <title>Genome sequence of the saprophytic ascomycete Epicoccum nigrum ICMP 19927 strain isolated from New Zealand.</title>
        <authorList>
            <person name="Fokin M."/>
            <person name="Fleetwood D."/>
            <person name="Weir B.S."/>
            <person name="Villas-Boas S.G."/>
        </authorList>
    </citation>
    <scope>NUCLEOTIDE SEQUENCE [LARGE SCALE GENOMIC DNA]</scope>
    <source>
        <strain evidence="2 3">ICMP 19927</strain>
    </source>
</reference>
<evidence type="ECO:0000256" key="1">
    <source>
        <dbReference type="SAM" id="MobiDB-lite"/>
    </source>
</evidence>
<keyword evidence="3" id="KW-1185">Reference proteome</keyword>
<gene>
    <name evidence="2" type="ORF">B5807_07411</name>
</gene>
<dbReference type="InParanoid" id="A0A1Y2LUJ2"/>
<evidence type="ECO:0000313" key="3">
    <source>
        <dbReference type="Proteomes" id="UP000193240"/>
    </source>
</evidence>
<name>A0A1Y2LUJ2_EPING</name>
<sequence length="108" mass="11946">MGLAIQKSFELDRAKHPSRQSLCEKTEDTQDTDETSVSDSRRADNSSPLTRMQQRGGPGGMTLPGFVDIDVHQLAPGTQIPSWDGAKLFKDLSSFREALDTRSIFYGN</sequence>